<dbReference type="Proteomes" id="UP000003786">
    <property type="component" value="Chromosome 3"/>
</dbReference>
<evidence type="ECO:0000256" key="1">
    <source>
        <dbReference type="ARBA" id="ARBA00007116"/>
    </source>
</evidence>
<dbReference type="STRING" id="869250.J4D9L4"/>
<dbReference type="AlphaFoldDB" id="J4D9L4"/>
<keyword evidence="4" id="KW-0732">Signal</keyword>
<dbReference type="PANTHER" id="PTHR12899:SF3">
    <property type="entry name" value="LARGE RIBOSOMAL SUBUNIT PROTEIN UL18M"/>
    <property type="match status" value="1"/>
</dbReference>
<reference evidence="5 6" key="1">
    <citation type="journal article" date="2012" name="MBio">
        <title>Comparative genome analysis of three eukaryotic parasites with differing abilities to transform leukocytes reveals key mediators of Theileria-induced leukocyte transformation.</title>
        <authorList>
            <person name="Hayashida K."/>
            <person name="Hara Y."/>
            <person name="Abe T."/>
            <person name="Yamasaki C."/>
            <person name="Toyoda A."/>
            <person name="Kosuge T."/>
            <person name="Suzuki Y."/>
            <person name="Sato Y."/>
            <person name="Kawashima S."/>
            <person name="Katayama T."/>
            <person name="Wakaguri H."/>
            <person name="Inoue N."/>
            <person name="Homma K."/>
            <person name="Tada-Umezaki M."/>
            <person name="Yagi Y."/>
            <person name="Fujii Y."/>
            <person name="Habara T."/>
            <person name="Kanehisa M."/>
            <person name="Watanabe H."/>
            <person name="Ito K."/>
            <person name="Gojobori T."/>
            <person name="Sugawara H."/>
            <person name="Imanishi T."/>
            <person name="Weir W."/>
            <person name="Gardner M."/>
            <person name="Pain A."/>
            <person name="Shiels B."/>
            <person name="Hattori M."/>
            <person name="Nene V."/>
            <person name="Sugimoto C."/>
        </authorList>
    </citation>
    <scope>NUCLEOTIDE SEQUENCE [LARGE SCALE GENOMIC DNA]</scope>
    <source>
        <strain evidence="5 6">Shintoku</strain>
    </source>
</reference>
<evidence type="ECO:0000256" key="3">
    <source>
        <dbReference type="ARBA" id="ARBA00023274"/>
    </source>
</evidence>
<dbReference type="VEuPathDB" id="PiroplasmaDB:TOT_030000721"/>
<dbReference type="OMA" id="KKQMYAT"/>
<evidence type="ECO:0000256" key="2">
    <source>
        <dbReference type="ARBA" id="ARBA00022980"/>
    </source>
</evidence>
<feature type="chain" id="PRO_5003778780" evidence="4">
    <location>
        <begin position="19"/>
        <end position="210"/>
    </location>
</feature>
<dbReference type="InterPro" id="IPR057268">
    <property type="entry name" value="Ribosomal_L18"/>
</dbReference>
<dbReference type="Gene3D" id="3.30.420.100">
    <property type="match status" value="1"/>
</dbReference>
<evidence type="ECO:0000256" key="4">
    <source>
        <dbReference type="SAM" id="SignalP"/>
    </source>
</evidence>
<dbReference type="GeneID" id="20715877"/>
<sequence>MILIVILTLGLADTFTHSKTSLYLSEPLRNLSKSRLLLERKIFGPQDSFELFLSKRSILNGYPKRRKEYKRPHWYDSFEEEVEKEPLGPYCSKLTKDVIEGKRRLRLTLKKTKKQMYATIFDDVTRETLCFVATNFKYLSHIFGTVPTKNPKILRNKGGNIKAAYELGKLIGKQALSRGISKVFFDRAGYRYQGRVEALAIGARKVGLEF</sequence>
<dbReference type="GO" id="GO:0005840">
    <property type="term" value="C:ribosome"/>
    <property type="evidence" value="ECO:0007669"/>
    <property type="project" value="UniProtKB-KW"/>
</dbReference>
<keyword evidence="6" id="KW-1185">Reference proteome</keyword>
<proteinExistence type="inferred from homology"/>
<dbReference type="OrthoDB" id="309483at2759"/>
<dbReference type="KEGG" id="tot:TOT_030000721"/>
<dbReference type="EMBL" id="AP011948">
    <property type="protein sequence ID" value="BAM41460.1"/>
    <property type="molecule type" value="Genomic_DNA"/>
</dbReference>
<dbReference type="RefSeq" id="XP_009691761.1">
    <property type="nucleotide sequence ID" value="XM_009693466.1"/>
</dbReference>
<dbReference type="CDD" id="cd00432">
    <property type="entry name" value="Ribosomal_L18_L5e"/>
    <property type="match status" value="1"/>
</dbReference>
<feature type="signal peptide" evidence="4">
    <location>
        <begin position="1"/>
        <end position="18"/>
    </location>
</feature>
<comment type="similarity">
    <text evidence="1">Belongs to the universal ribosomal protein uL18 family.</text>
</comment>
<dbReference type="PANTHER" id="PTHR12899">
    <property type="entry name" value="39S RIBOSOMAL PROTEIN L18, MITOCHONDRIAL"/>
    <property type="match status" value="1"/>
</dbReference>
<dbReference type="SUPFAM" id="SSF53137">
    <property type="entry name" value="Translational machinery components"/>
    <property type="match status" value="1"/>
</dbReference>
<accession>J4D9L4</accession>
<protein>
    <submittedName>
        <fullName evidence="5">Ribosomal protein L18</fullName>
    </submittedName>
</protein>
<dbReference type="GO" id="GO:1990904">
    <property type="term" value="C:ribonucleoprotein complex"/>
    <property type="evidence" value="ECO:0007669"/>
    <property type="project" value="UniProtKB-KW"/>
</dbReference>
<dbReference type="GO" id="GO:0006412">
    <property type="term" value="P:translation"/>
    <property type="evidence" value="ECO:0007669"/>
    <property type="project" value="InterPro"/>
</dbReference>
<dbReference type="GO" id="GO:0005737">
    <property type="term" value="C:cytoplasm"/>
    <property type="evidence" value="ECO:0007669"/>
    <property type="project" value="UniProtKB-ARBA"/>
</dbReference>
<dbReference type="Pfam" id="PF00861">
    <property type="entry name" value="Ribosomal_L18p"/>
    <property type="match status" value="1"/>
</dbReference>
<dbReference type="GO" id="GO:0008097">
    <property type="term" value="F:5S rRNA binding"/>
    <property type="evidence" value="ECO:0007669"/>
    <property type="project" value="TreeGrafter"/>
</dbReference>
<evidence type="ECO:0000313" key="6">
    <source>
        <dbReference type="Proteomes" id="UP000003786"/>
    </source>
</evidence>
<keyword evidence="2 5" id="KW-0689">Ribosomal protein</keyword>
<organism evidence="5 6">
    <name type="scientific">Theileria orientalis strain Shintoku</name>
    <dbReference type="NCBI Taxonomy" id="869250"/>
    <lineage>
        <taxon>Eukaryota</taxon>
        <taxon>Sar</taxon>
        <taxon>Alveolata</taxon>
        <taxon>Apicomplexa</taxon>
        <taxon>Aconoidasida</taxon>
        <taxon>Piroplasmida</taxon>
        <taxon>Theileriidae</taxon>
        <taxon>Theileria</taxon>
    </lineage>
</organism>
<keyword evidence="3" id="KW-0687">Ribonucleoprotein</keyword>
<dbReference type="InterPro" id="IPR005484">
    <property type="entry name" value="Ribosomal_uL18_bac/plant/anim"/>
</dbReference>
<evidence type="ECO:0000313" key="5">
    <source>
        <dbReference type="EMBL" id="BAM41460.1"/>
    </source>
</evidence>
<gene>
    <name evidence="5" type="ORF">TOT_030000721</name>
</gene>
<dbReference type="GO" id="GO:0003735">
    <property type="term" value="F:structural constituent of ribosome"/>
    <property type="evidence" value="ECO:0007669"/>
    <property type="project" value="InterPro"/>
</dbReference>
<dbReference type="eggNOG" id="KOG1870">
    <property type="taxonomic scope" value="Eukaryota"/>
</dbReference>
<name>J4D9L4_THEOR</name>